<dbReference type="NCBIfam" id="TIGR00756">
    <property type="entry name" value="PPR"/>
    <property type="match status" value="1"/>
</dbReference>
<name>A0A196SBY8_BLAHN</name>
<dbReference type="InterPro" id="IPR011990">
    <property type="entry name" value="TPR-like_helical_dom_sf"/>
</dbReference>
<keyword evidence="3" id="KW-1185">Reference proteome</keyword>
<comment type="caution">
    <text evidence="2">The sequence shown here is derived from an EMBL/GenBank/DDBJ whole genome shotgun (WGS) entry which is preliminary data.</text>
</comment>
<organism evidence="2 3">
    <name type="scientific">Blastocystis sp. subtype 1 (strain ATCC 50177 / NandII)</name>
    <dbReference type="NCBI Taxonomy" id="478820"/>
    <lineage>
        <taxon>Eukaryota</taxon>
        <taxon>Sar</taxon>
        <taxon>Stramenopiles</taxon>
        <taxon>Bigyra</taxon>
        <taxon>Opalozoa</taxon>
        <taxon>Opalinata</taxon>
        <taxon>Blastocystidae</taxon>
        <taxon>Blastocystis</taxon>
    </lineage>
</organism>
<sequence>MWRVAAVARKPRLLSSLCTVGKCHPFPSASRCCSTSVTTVNDLFSGMDDEEKFAILNRISLNPCESDIKKITQCIRDDLLVNNMMTFRKRLYLYTELWNPMDGTILQKLYSVMFKQRYFKMLLSYHQFLLERDGYVDLSLSMADNLMTAAVMEENPQFAQSMWQSIPEAWKGIPRLYSSLVMLLFSQRMTEEGNRVLRSNHYEKSACRDASVNWKLLKGLELAGNVQECLALADRIRSLTQSENSLSSPLCMDAIIHCYCKQENFKEVELCFDRMQKESMKVEQATYDCIMELYASTGRWRDVYEKMKERAKEKKMELSEEDDKYLQWKARDYFFTKASDFFYGKVHAVKSRFFFLDGDSIRIEQRKGSAFLIEVILFILLNNSPKRYAELLATEKSLIVNKTPFLPQTADFLTTVMYPPIEATKTKRMITIPMESVAKRKEALQNFNARLEPVFISNAEFEALLGLH</sequence>
<evidence type="ECO:0000256" key="1">
    <source>
        <dbReference type="PROSITE-ProRule" id="PRU00708"/>
    </source>
</evidence>
<proteinExistence type="predicted"/>
<feature type="repeat" description="PPR" evidence="1">
    <location>
        <begin position="248"/>
        <end position="282"/>
    </location>
</feature>
<accession>A0A196SBY8</accession>
<dbReference type="PROSITE" id="PS51375">
    <property type="entry name" value="PPR"/>
    <property type="match status" value="1"/>
</dbReference>
<dbReference type="InterPro" id="IPR002885">
    <property type="entry name" value="PPR_rpt"/>
</dbReference>
<dbReference type="EMBL" id="LXWW01000320">
    <property type="protein sequence ID" value="OAO13836.1"/>
    <property type="molecule type" value="Genomic_DNA"/>
</dbReference>
<gene>
    <name evidence="2" type="ORF">AV274_4511</name>
</gene>
<dbReference type="Gene3D" id="1.25.40.10">
    <property type="entry name" value="Tetratricopeptide repeat domain"/>
    <property type="match status" value="1"/>
</dbReference>
<dbReference type="Proteomes" id="UP000078348">
    <property type="component" value="Unassembled WGS sequence"/>
</dbReference>
<reference evidence="2 3" key="1">
    <citation type="submission" date="2016-05" db="EMBL/GenBank/DDBJ databases">
        <title>Nuclear genome of Blastocystis sp. subtype 1 NandII.</title>
        <authorList>
            <person name="Gentekaki E."/>
            <person name="Curtis B."/>
            <person name="Stairs C."/>
            <person name="Eme L."/>
            <person name="Herman E."/>
            <person name="Klimes V."/>
            <person name="Arias M.C."/>
            <person name="Elias M."/>
            <person name="Hilliou F."/>
            <person name="Klute M."/>
            <person name="Malik S.-B."/>
            <person name="Pightling A."/>
            <person name="Rachubinski R."/>
            <person name="Salas D."/>
            <person name="Schlacht A."/>
            <person name="Suga H."/>
            <person name="Archibald J."/>
            <person name="Ball S.G."/>
            <person name="Clark G."/>
            <person name="Dacks J."/>
            <person name="Van Der Giezen M."/>
            <person name="Tsaousis A."/>
            <person name="Roger A."/>
        </authorList>
    </citation>
    <scope>NUCLEOTIDE SEQUENCE [LARGE SCALE GENOMIC DNA]</scope>
    <source>
        <strain evidence="3">ATCC 50177 / NandII</strain>
    </source>
</reference>
<evidence type="ECO:0000313" key="3">
    <source>
        <dbReference type="Proteomes" id="UP000078348"/>
    </source>
</evidence>
<evidence type="ECO:0000313" key="2">
    <source>
        <dbReference type="EMBL" id="OAO13836.1"/>
    </source>
</evidence>
<protein>
    <recommendedName>
        <fullName evidence="4">Pentatricopeptide repeat-containing protein</fullName>
    </recommendedName>
</protein>
<dbReference type="AlphaFoldDB" id="A0A196SBY8"/>
<evidence type="ECO:0008006" key="4">
    <source>
        <dbReference type="Google" id="ProtNLM"/>
    </source>
</evidence>